<dbReference type="InterPro" id="IPR001867">
    <property type="entry name" value="OmpR/PhoB-type_DNA-bd"/>
</dbReference>
<feature type="domain" description="Response regulatory" evidence="6">
    <location>
        <begin position="6"/>
        <end position="120"/>
    </location>
</feature>
<dbReference type="RefSeq" id="WP_309956916.1">
    <property type="nucleotide sequence ID" value="NZ_JAVDUJ010000001.1"/>
</dbReference>
<feature type="domain" description="OmpR/PhoB-type" evidence="7">
    <location>
        <begin position="129"/>
        <end position="229"/>
    </location>
</feature>
<evidence type="ECO:0000313" key="8">
    <source>
        <dbReference type="EMBL" id="MDR6939884.1"/>
    </source>
</evidence>
<dbReference type="Proteomes" id="UP001266099">
    <property type="component" value="Unassembled WGS sequence"/>
</dbReference>
<keyword evidence="9" id="KW-1185">Reference proteome</keyword>
<dbReference type="PROSITE" id="PS50110">
    <property type="entry name" value="RESPONSE_REGULATORY"/>
    <property type="match status" value="1"/>
</dbReference>
<dbReference type="InterPro" id="IPR016032">
    <property type="entry name" value="Sig_transdc_resp-reg_C-effctor"/>
</dbReference>
<dbReference type="SMART" id="SM00448">
    <property type="entry name" value="REC"/>
    <property type="match status" value="1"/>
</dbReference>
<evidence type="ECO:0000259" key="6">
    <source>
        <dbReference type="PROSITE" id="PS50110"/>
    </source>
</evidence>
<keyword evidence="3 5" id="KW-0238">DNA-binding</keyword>
<keyword evidence="2" id="KW-0902">Two-component regulatory system</keyword>
<organism evidence="8 9">
    <name type="scientific">Arcanobacterium hippocoleae</name>
    <dbReference type="NCBI Taxonomy" id="149017"/>
    <lineage>
        <taxon>Bacteria</taxon>
        <taxon>Bacillati</taxon>
        <taxon>Actinomycetota</taxon>
        <taxon>Actinomycetes</taxon>
        <taxon>Actinomycetales</taxon>
        <taxon>Actinomycetaceae</taxon>
        <taxon>Arcanobacterium</taxon>
    </lineage>
</organism>
<comment type="caution">
    <text evidence="8">The sequence shown here is derived from an EMBL/GenBank/DDBJ whole genome shotgun (WGS) entry which is preliminary data.</text>
</comment>
<reference evidence="8 9" key="1">
    <citation type="submission" date="2023-07" db="EMBL/GenBank/DDBJ databases">
        <title>Sequencing the genomes of 1000 actinobacteria strains.</title>
        <authorList>
            <person name="Klenk H.-P."/>
        </authorList>
    </citation>
    <scope>NUCLEOTIDE SEQUENCE [LARGE SCALE GENOMIC DNA]</scope>
    <source>
        <strain evidence="8 9">DSM 15539</strain>
    </source>
</reference>
<dbReference type="InterPro" id="IPR001789">
    <property type="entry name" value="Sig_transdc_resp-reg_receiver"/>
</dbReference>
<dbReference type="CDD" id="cd17574">
    <property type="entry name" value="REC_OmpR"/>
    <property type="match status" value="1"/>
</dbReference>
<evidence type="ECO:0000259" key="7">
    <source>
        <dbReference type="PROSITE" id="PS51755"/>
    </source>
</evidence>
<dbReference type="PANTHER" id="PTHR48111:SF40">
    <property type="entry name" value="PHOSPHATE REGULON TRANSCRIPTIONAL REGULATORY PROTEIN PHOB"/>
    <property type="match status" value="1"/>
</dbReference>
<evidence type="ECO:0000256" key="1">
    <source>
        <dbReference type="ARBA" id="ARBA00022553"/>
    </source>
</evidence>
<feature type="modified residue" description="4-aspartylphosphate" evidence="4">
    <location>
        <position position="55"/>
    </location>
</feature>
<dbReference type="InterPro" id="IPR011006">
    <property type="entry name" value="CheY-like_superfamily"/>
</dbReference>
<protein>
    <submittedName>
        <fullName evidence="8">DNA-binding response OmpR family regulator</fullName>
    </submittedName>
</protein>
<dbReference type="EMBL" id="JAVDUJ010000001">
    <property type="protein sequence ID" value="MDR6939884.1"/>
    <property type="molecule type" value="Genomic_DNA"/>
</dbReference>
<dbReference type="Pfam" id="PF00072">
    <property type="entry name" value="Response_reg"/>
    <property type="match status" value="1"/>
</dbReference>
<dbReference type="GO" id="GO:0003677">
    <property type="term" value="F:DNA binding"/>
    <property type="evidence" value="ECO:0007669"/>
    <property type="project" value="UniProtKB-KW"/>
</dbReference>
<keyword evidence="1 4" id="KW-0597">Phosphoprotein</keyword>
<feature type="DNA-binding region" description="OmpR/PhoB-type" evidence="5">
    <location>
        <begin position="129"/>
        <end position="229"/>
    </location>
</feature>
<dbReference type="PANTHER" id="PTHR48111">
    <property type="entry name" value="REGULATOR OF RPOS"/>
    <property type="match status" value="1"/>
</dbReference>
<dbReference type="Gene3D" id="3.40.50.2300">
    <property type="match status" value="1"/>
</dbReference>
<evidence type="ECO:0000313" key="9">
    <source>
        <dbReference type="Proteomes" id="UP001266099"/>
    </source>
</evidence>
<sequence>MQNKPRALIVDDEKQMTAIVAFTLETQGFVCDCTHRGSDAKQLLAERNYQLIVLDVLMPGISGVELTRQIRAMRVETPIILLTALGEEEHRIKGLEAGADDYVTKPFSPRELALRAGAIVRRAQPAKLETQIKIGELSVDTQRIEAKWQEKIFTESLTEVRILWLLANNADELVPARTLITKVWNTTDLTGGREMLKTAIYRLRKKMQGSGLDSSCIESRRSLGYALNSALMKQ</sequence>
<name>A0ABU1T3D9_9ACTO</name>
<dbReference type="SMART" id="SM00862">
    <property type="entry name" value="Trans_reg_C"/>
    <property type="match status" value="1"/>
</dbReference>
<evidence type="ECO:0000256" key="3">
    <source>
        <dbReference type="ARBA" id="ARBA00023125"/>
    </source>
</evidence>
<gene>
    <name evidence="8" type="ORF">J2S36_001427</name>
</gene>
<accession>A0ABU1T3D9</accession>
<dbReference type="Pfam" id="PF00486">
    <property type="entry name" value="Trans_reg_C"/>
    <property type="match status" value="1"/>
</dbReference>
<dbReference type="SUPFAM" id="SSF46894">
    <property type="entry name" value="C-terminal effector domain of the bipartite response regulators"/>
    <property type="match status" value="1"/>
</dbReference>
<dbReference type="InterPro" id="IPR039420">
    <property type="entry name" value="WalR-like"/>
</dbReference>
<dbReference type="SUPFAM" id="SSF52172">
    <property type="entry name" value="CheY-like"/>
    <property type="match status" value="1"/>
</dbReference>
<evidence type="ECO:0000256" key="5">
    <source>
        <dbReference type="PROSITE-ProRule" id="PRU01091"/>
    </source>
</evidence>
<dbReference type="Gene3D" id="6.10.250.690">
    <property type="match status" value="1"/>
</dbReference>
<evidence type="ECO:0000256" key="4">
    <source>
        <dbReference type="PROSITE-ProRule" id="PRU00169"/>
    </source>
</evidence>
<dbReference type="InterPro" id="IPR036388">
    <property type="entry name" value="WH-like_DNA-bd_sf"/>
</dbReference>
<evidence type="ECO:0000256" key="2">
    <source>
        <dbReference type="ARBA" id="ARBA00023012"/>
    </source>
</evidence>
<proteinExistence type="predicted"/>
<dbReference type="PROSITE" id="PS51755">
    <property type="entry name" value="OMPR_PHOB"/>
    <property type="match status" value="1"/>
</dbReference>
<dbReference type="Gene3D" id="1.10.10.10">
    <property type="entry name" value="Winged helix-like DNA-binding domain superfamily/Winged helix DNA-binding domain"/>
    <property type="match status" value="1"/>
</dbReference>